<sequence length="270" mass="29598">MPSLRFPFSFPNQANLNLNKSRPPTTTTCSYAIAAAISTVGVGICIATASKKTNTWFRPLSPGWATMSLSEASQSGSVTSVDSKTGVEFPIVMDGTSRRLVGIGVRKKSLFGLKNIDVYAFGVYADSDDVRKLKERNGGVSVGDVLDEDVGITVKLQIVTGRLSIKSVRNAFEESVGNRLKKFSQLDNKELLQGFTSIFKDEYKIPRGTQIELSREKGQFLKTKIDGKEVGCIQSKLLCRSLFDLYIGDDPFDTKAKEDVEFGIVSILQD</sequence>
<dbReference type="OMA" id="RDHDYIL"/>
<dbReference type="EMBL" id="LFYR01001803">
    <property type="protein sequence ID" value="KMZ59137.1"/>
    <property type="molecule type" value="Genomic_DNA"/>
</dbReference>
<dbReference type="InterPro" id="IPR016087">
    <property type="entry name" value="Chalcone_isomerase"/>
</dbReference>
<dbReference type="InterPro" id="IPR016089">
    <property type="entry name" value="Chalcone_isomerase_bundle_sf"/>
</dbReference>
<dbReference type="PANTHER" id="PTHR47589">
    <property type="entry name" value="FATTY-ACID-BINDING PROTEIN 1"/>
    <property type="match status" value="1"/>
</dbReference>
<dbReference type="Proteomes" id="UP000036987">
    <property type="component" value="Unassembled WGS sequence"/>
</dbReference>
<dbReference type="GO" id="GO:0005504">
    <property type="term" value="F:fatty acid binding"/>
    <property type="evidence" value="ECO:0000318"/>
    <property type="project" value="GO_Central"/>
</dbReference>
<reference evidence="5" key="1">
    <citation type="journal article" date="2016" name="Nature">
        <title>The genome of the seagrass Zostera marina reveals angiosperm adaptation to the sea.</title>
        <authorList>
            <person name="Olsen J.L."/>
            <person name="Rouze P."/>
            <person name="Verhelst B."/>
            <person name="Lin Y.-C."/>
            <person name="Bayer T."/>
            <person name="Collen J."/>
            <person name="Dattolo E."/>
            <person name="De Paoli E."/>
            <person name="Dittami S."/>
            <person name="Maumus F."/>
            <person name="Michel G."/>
            <person name="Kersting A."/>
            <person name="Lauritano C."/>
            <person name="Lohaus R."/>
            <person name="Toepel M."/>
            <person name="Tonon T."/>
            <person name="Vanneste K."/>
            <person name="Amirebrahimi M."/>
            <person name="Brakel J."/>
            <person name="Bostroem C."/>
            <person name="Chovatia M."/>
            <person name="Grimwood J."/>
            <person name="Jenkins J.W."/>
            <person name="Jueterbock A."/>
            <person name="Mraz A."/>
            <person name="Stam W.T."/>
            <person name="Tice H."/>
            <person name="Bornberg-Bauer E."/>
            <person name="Green P.J."/>
            <person name="Pearson G.A."/>
            <person name="Procaccini G."/>
            <person name="Duarte C.M."/>
            <person name="Schmutz J."/>
            <person name="Reusch T.B.H."/>
            <person name="Van de Peer Y."/>
        </authorList>
    </citation>
    <scope>NUCLEOTIDE SEQUENCE [LARGE SCALE GENOMIC DNA]</scope>
    <source>
        <strain evidence="5">cv. Finnish</strain>
    </source>
</reference>
<dbReference type="Pfam" id="PF16036">
    <property type="entry name" value="Chalcone_3"/>
    <property type="match status" value="1"/>
</dbReference>
<dbReference type="AlphaFoldDB" id="A0A0K9NSX0"/>
<evidence type="ECO:0000313" key="5">
    <source>
        <dbReference type="Proteomes" id="UP000036987"/>
    </source>
</evidence>
<evidence type="ECO:0000256" key="2">
    <source>
        <dbReference type="ARBA" id="ARBA00024426"/>
    </source>
</evidence>
<dbReference type="InterPro" id="IPR016088">
    <property type="entry name" value="Chalcone_isomerase_3-sand"/>
</dbReference>
<accession>A0A0K9NSX0</accession>
<dbReference type="GO" id="GO:0006631">
    <property type="term" value="P:fatty acid metabolic process"/>
    <property type="evidence" value="ECO:0000318"/>
    <property type="project" value="GO_Central"/>
</dbReference>
<dbReference type="OrthoDB" id="18193at2759"/>
<dbReference type="GO" id="GO:0009570">
    <property type="term" value="C:chloroplast stroma"/>
    <property type="evidence" value="ECO:0000318"/>
    <property type="project" value="GO_Central"/>
</dbReference>
<name>A0A0K9NSX0_ZOSMR</name>
<dbReference type="InterPro" id="IPR036298">
    <property type="entry name" value="Chalcone_isomerase_sf"/>
</dbReference>
<gene>
    <name evidence="4" type="ORF">ZOSMA_6G00660</name>
</gene>
<dbReference type="Gene3D" id="3.50.70.10">
    <property type="match status" value="1"/>
</dbReference>
<dbReference type="InterPro" id="IPR044228">
    <property type="entry name" value="FAP1"/>
</dbReference>
<proteinExistence type="inferred from homology"/>
<dbReference type="PANTHER" id="PTHR47589:SF5">
    <property type="entry name" value="CHALCONE ISOMERASE DOMAIN-CONTAINING PROTEIN"/>
    <property type="match status" value="1"/>
</dbReference>
<comment type="caution">
    <text evidence="4">The sequence shown here is derived from an EMBL/GenBank/DDBJ whole genome shotgun (WGS) entry which is preliminary data.</text>
</comment>
<evidence type="ECO:0000313" key="4">
    <source>
        <dbReference type="EMBL" id="KMZ59137.1"/>
    </source>
</evidence>
<keyword evidence="5" id="KW-1185">Reference proteome</keyword>
<evidence type="ECO:0000256" key="1">
    <source>
        <dbReference type="ARBA" id="ARBA00007166"/>
    </source>
</evidence>
<feature type="domain" description="Chalcone isomerase" evidence="3">
    <location>
        <begin position="91"/>
        <end position="258"/>
    </location>
</feature>
<dbReference type="Gene3D" id="1.10.890.20">
    <property type="match status" value="1"/>
</dbReference>
<dbReference type="GO" id="GO:0016872">
    <property type="term" value="F:intramolecular lyase activity"/>
    <property type="evidence" value="ECO:0007669"/>
    <property type="project" value="InterPro"/>
</dbReference>
<protein>
    <recommendedName>
        <fullName evidence="2">Chalcone--flavanone isomerase</fullName>
    </recommendedName>
</protein>
<dbReference type="SUPFAM" id="SSF54626">
    <property type="entry name" value="Chalcone isomerase"/>
    <property type="match status" value="1"/>
</dbReference>
<keyword evidence="4" id="KW-0413">Isomerase</keyword>
<organism evidence="4 5">
    <name type="scientific">Zostera marina</name>
    <name type="common">Eelgrass</name>
    <dbReference type="NCBI Taxonomy" id="29655"/>
    <lineage>
        <taxon>Eukaryota</taxon>
        <taxon>Viridiplantae</taxon>
        <taxon>Streptophyta</taxon>
        <taxon>Embryophyta</taxon>
        <taxon>Tracheophyta</taxon>
        <taxon>Spermatophyta</taxon>
        <taxon>Magnoliopsida</taxon>
        <taxon>Liliopsida</taxon>
        <taxon>Zosteraceae</taxon>
        <taxon>Zostera</taxon>
    </lineage>
</organism>
<evidence type="ECO:0000259" key="3">
    <source>
        <dbReference type="Pfam" id="PF16036"/>
    </source>
</evidence>
<comment type="similarity">
    <text evidence="1">Belongs to the chalcone isomerase family.</text>
</comment>